<feature type="compositionally biased region" description="Low complexity" evidence="1">
    <location>
        <begin position="9"/>
        <end position="24"/>
    </location>
</feature>
<dbReference type="InterPro" id="IPR038175">
    <property type="entry name" value="CBM21_dom_sf"/>
</dbReference>
<feature type="region of interest" description="Disordered" evidence="1">
    <location>
        <begin position="152"/>
        <end position="173"/>
    </location>
</feature>
<dbReference type="PANTHER" id="PTHR12307:SF36">
    <property type="entry name" value="GLYCOGEN-BINDING SUBUNIT 76A"/>
    <property type="match status" value="1"/>
</dbReference>
<feature type="compositionally biased region" description="Polar residues" evidence="1">
    <location>
        <begin position="35"/>
        <end position="45"/>
    </location>
</feature>
<dbReference type="PROSITE" id="PS51159">
    <property type="entry name" value="CBM21"/>
    <property type="match status" value="1"/>
</dbReference>
<dbReference type="GO" id="GO:2001069">
    <property type="term" value="F:glycogen binding"/>
    <property type="evidence" value="ECO:0007669"/>
    <property type="project" value="TreeGrafter"/>
</dbReference>
<dbReference type="InterPro" id="IPR050782">
    <property type="entry name" value="PP1_regulatory_subunit_3"/>
</dbReference>
<feature type="region of interest" description="Disordered" evidence="1">
    <location>
        <begin position="222"/>
        <end position="244"/>
    </location>
</feature>
<feature type="region of interest" description="Disordered" evidence="1">
    <location>
        <begin position="475"/>
        <end position="499"/>
    </location>
</feature>
<accession>F0XNK0</accession>
<dbReference type="eggNOG" id="KOG3986">
    <property type="taxonomic scope" value="Eukaryota"/>
</dbReference>
<reference evidence="3 4" key="1">
    <citation type="journal article" date="2011" name="Proc. Natl. Acad. Sci. U.S.A.">
        <title>Genome and transcriptome analyses of the mountain pine beetle-fungal symbiont Grosmannia clavigera, a lodgepole pine pathogen.</title>
        <authorList>
            <person name="DiGuistini S."/>
            <person name="Wang Y."/>
            <person name="Liao N.Y."/>
            <person name="Taylor G."/>
            <person name="Tanguay P."/>
            <person name="Feau N."/>
            <person name="Henrissat B."/>
            <person name="Chan S.K."/>
            <person name="Hesse-Orce U."/>
            <person name="Alamouti S.M."/>
            <person name="Tsui C.K.M."/>
            <person name="Docking R.T."/>
            <person name="Levasseur A."/>
            <person name="Haridas S."/>
            <person name="Robertson G."/>
            <person name="Birol I."/>
            <person name="Holt R.A."/>
            <person name="Marra M.A."/>
            <person name="Hamelin R.C."/>
            <person name="Hirst M."/>
            <person name="Jones S.J.M."/>
            <person name="Bohlmann J."/>
            <person name="Breuil C."/>
        </authorList>
    </citation>
    <scope>NUCLEOTIDE SEQUENCE [LARGE SCALE GENOMIC DNA]</scope>
    <source>
        <strain evidence="4">kw1407 / UAMH 11150</strain>
    </source>
</reference>
<feature type="compositionally biased region" description="Basic and acidic residues" evidence="1">
    <location>
        <begin position="123"/>
        <end position="133"/>
    </location>
</feature>
<dbReference type="GO" id="GO:0005979">
    <property type="term" value="P:regulation of glycogen biosynthetic process"/>
    <property type="evidence" value="ECO:0007669"/>
    <property type="project" value="TreeGrafter"/>
</dbReference>
<evidence type="ECO:0000259" key="2">
    <source>
        <dbReference type="PROSITE" id="PS51159"/>
    </source>
</evidence>
<feature type="domain" description="CBM21" evidence="2">
    <location>
        <begin position="349"/>
        <end position="463"/>
    </location>
</feature>
<dbReference type="AlphaFoldDB" id="F0XNK0"/>
<keyword evidence="4" id="KW-1185">Reference proteome</keyword>
<evidence type="ECO:0000313" key="3">
    <source>
        <dbReference type="EMBL" id="EFX00296.1"/>
    </source>
</evidence>
<sequence length="812" mass="87487">MPYTPPQRSPASSAASTPTVSRRSSFNDSRPVHTNRPSLPRSSSYLARHKRALSAPTIGAAAQPTPRDTSEDLKGMVSVCRPDGQDDIYIGRSVCQSPPPVTGERQGMPSGAVLSPPESPHSSSDDEDRREGVRGRQIENTYELKQLHEAISQLPKQRRESSPSDTSSVDAQVSRRDLAPFSFSTSSLDQLARRSALIQRSGSSSGRRVSHVRSATEPNVVVTPAGGSVIGSDDENDLDMHKPPMVRKKSGELVRPALRFSTGRRPSSVPWTPTFSKAVHFDSHLEHVRHFLQVDRPLAVSAGSSPVDTYDSESEYPFNSSIGMQKQQGQRHGPVHEWEMTLTKFPAETAVRMELPARLERVWLSADQKCLHGSVAVANLAFSKQVVCRFTLDYWKTTSEVAAEYSAEIVPRVSTIGHDRFNFTIRLSDMAHLESKTLFFCIRYTVGGKEYWDNNGGSNFQVDFKKKMLPVNGKAGLQTSNGLPRSRRRASSSVAAPRPISMPASLDDFNDGANLMFDRSLQDYLGEPFPALRLKSPKSSAPTSDVPSDNLGSNLSVPSGLAFANRYDFSASLSAVMQAAKDSLPSSSELTMKPNRKLKVSVPKTTFDFSAAAPPSLPAKPVVASKERFVTPVPAGPTVRDVKTTQAPNAAAAAAHGQGSIASKSYDEIVSKYCFVGQINGAAGEVASLANSTPPSSSEGSPILMGGGLQRHPATALRHSMSGSWGGLMIRGQQTPFSPPPTSADLRQYQLEPRLMASAPNSRSSSSAGSPGSMIGVCSPLDSPSADLAFQHMQDRFPFNSADAHSATAIRG</sequence>
<dbReference type="HOGENOM" id="CLU_012287_0_0_1"/>
<dbReference type="GeneID" id="25980826"/>
<dbReference type="GO" id="GO:0000164">
    <property type="term" value="C:protein phosphatase type 1 complex"/>
    <property type="evidence" value="ECO:0007669"/>
    <property type="project" value="TreeGrafter"/>
</dbReference>
<evidence type="ECO:0000313" key="4">
    <source>
        <dbReference type="Proteomes" id="UP000007796"/>
    </source>
</evidence>
<dbReference type="PANTHER" id="PTHR12307">
    <property type="entry name" value="PROTEIN PHOSPHATASE 1 REGULATORY SUBUNIT"/>
    <property type="match status" value="1"/>
</dbReference>
<gene>
    <name evidence="3" type="ORF">CMQ_7298</name>
</gene>
<dbReference type="InParanoid" id="F0XNK0"/>
<feature type="compositionally biased region" description="Low complexity" evidence="1">
    <location>
        <begin position="758"/>
        <end position="773"/>
    </location>
</feature>
<dbReference type="OrthoDB" id="1881at2759"/>
<name>F0XNK0_GROCL</name>
<dbReference type="Pfam" id="PF03370">
    <property type="entry name" value="CBM_21"/>
    <property type="match status" value="1"/>
</dbReference>
<feature type="region of interest" description="Disordered" evidence="1">
    <location>
        <begin position="758"/>
        <end position="778"/>
    </location>
</feature>
<proteinExistence type="predicted"/>
<dbReference type="EMBL" id="GL629801">
    <property type="protein sequence ID" value="EFX00296.1"/>
    <property type="molecule type" value="Genomic_DNA"/>
</dbReference>
<evidence type="ECO:0000256" key="1">
    <source>
        <dbReference type="SAM" id="MobiDB-lite"/>
    </source>
</evidence>
<dbReference type="STRING" id="655863.F0XNK0"/>
<protein>
    <submittedName>
        <fullName evidence="3">Protein phosphatase regulatory subunit</fullName>
    </submittedName>
</protein>
<dbReference type="Gene3D" id="2.60.40.2440">
    <property type="entry name" value="Carbohydrate binding type-21 domain"/>
    <property type="match status" value="1"/>
</dbReference>
<feature type="region of interest" description="Disordered" evidence="1">
    <location>
        <begin position="1"/>
        <end position="133"/>
    </location>
</feature>
<dbReference type="RefSeq" id="XP_014169778.1">
    <property type="nucleotide sequence ID" value="XM_014314303.1"/>
</dbReference>
<dbReference type="InterPro" id="IPR005036">
    <property type="entry name" value="CBM21_dom"/>
</dbReference>
<dbReference type="Proteomes" id="UP000007796">
    <property type="component" value="Unassembled WGS sequence"/>
</dbReference>
<dbReference type="GO" id="GO:0008157">
    <property type="term" value="F:protein phosphatase 1 binding"/>
    <property type="evidence" value="ECO:0007669"/>
    <property type="project" value="TreeGrafter"/>
</dbReference>
<organism evidence="4">
    <name type="scientific">Grosmannia clavigera (strain kw1407 / UAMH 11150)</name>
    <name type="common">Blue stain fungus</name>
    <name type="synonym">Graphiocladiella clavigera</name>
    <dbReference type="NCBI Taxonomy" id="655863"/>
    <lineage>
        <taxon>Eukaryota</taxon>
        <taxon>Fungi</taxon>
        <taxon>Dikarya</taxon>
        <taxon>Ascomycota</taxon>
        <taxon>Pezizomycotina</taxon>
        <taxon>Sordariomycetes</taxon>
        <taxon>Sordariomycetidae</taxon>
        <taxon>Ophiostomatales</taxon>
        <taxon>Ophiostomataceae</taxon>
        <taxon>Leptographium</taxon>
    </lineage>
</organism>